<dbReference type="OrthoDB" id="4924482at2759"/>
<name>A0A6A6BCG4_9PEZI</name>
<evidence type="ECO:0000313" key="1">
    <source>
        <dbReference type="EMBL" id="KAF2141288.1"/>
    </source>
</evidence>
<dbReference type="RefSeq" id="XP_033397001.1">
    <property type="nucleotide sequence ID" value="XM_033546585.1"/>
</dbReference>
<reference evidence="1" key="1">
    <citation type="journal article" date="2020" name="Stud. Mycol.">
        <title>101 Dothideomycetes genomes: a test case for predicting lifestyles and emergence of pathogens.</title>
        <authorList>
            <person name="Haridas S."/>
            <person name="Albert R."/>
            <person name="Binder M."/>
            <person name="Bloem J."/>
            <person name="Labutti K."/>
            <person name="Salamov A."/>
            <person name="Andreopoulos B."/>
            <person name="Baker S."/>
            <person name="Barry K."/>
            <person name="Bills G."/>
            <person name="Bluhm B."/>
            <person name="Cannon C."/>
            <person name="Castanera R."/>
            <person name="Culley D."/>
            <person name="Daum C."/>
            <person name="Ezra D."/>
            <person name="Gonzalez J."/>
            <person name="Henrissat B."/>
            <person name="Kuo A."/>
            <person name="Liang C."/>
            <person name="Lipzen A."/>
            <person name="Lutzoni F."/>
            <person name="Magnuson J."/>
            <person name="Mondo S."/>
            <person name="Nolan M."/>
            <person name="Ohm R."/>
            <person name="Pangilinan J."/>
            <person name="Park H.-J."/>
            <person name="Ramirez L."/>
            <person name="Alfaro M."/>
            <person name="Sun H."/>
            <person name="Tritt A."/>
            <person name="Yoshinaga Y."/>
            <person name="Zwiers L.-H."/>
            <person name="Turgeon B."/>
            <person name="Goodwin S."/>
            <person name="Spatafora J."/>
            <person name="Crous P."/>
            <person name="Grigoriev I."/>
        </authorList>
    </citation>
    <scope>NUCLEOTIDE SEQUENCE</scope>
    <source>
        <strain evidence="1">CBS 121167</strain>
    </source>
</reference>
<dbReference type="GeneID" id="54304091"/>
<sequence length="208" mass="23573">MSEPSILIGLHYRGRLSLGEHRARLGFAAFHWSIIIVGTPSDPHKIHRFDVTDGFIFNDDGTDANPTRDWIFQHQTTNSLAEITRYLGAVRVGKVLAPRMSAAEELKLFFEALPLPRKENAEGEEEQEQNCVSWVRAAVRALETSAWCQLAEQPLNLDDLMGFALTHADTRIRDLIAIPDVIDYPRQEKKREGAVRALISYIKRPRKG</sequence>
<dbReference type="EMBL" id="ML995487">
    <property type="protein sequence ID" value="KAF2141288.1"/>
    <property type="molecule type" value="Genomic_DNA"/>
</dbReference>
<proteinExistence type="predicted"/>
<accession>A0A6A6BCG4</accession>
<organism evidence="1 2">
    <name type="scientific">Aplosporella prunicola CBS 121167</name>
    <dbReference type="NCBI Taxonomy" id="1176127"/>
    <lineage>
        <taxon>Eukaryota</taxon>
        <taxon>Fungi</taxon>
        <taxon>Dikarya</taxon>
        <taxon>Ascomycota</taxon>
        <taxon>Pezizomycotina</taxon>
        <taxon>Dothideomycetes</taxon>
        <taxon>Dothideomycetes incertae sedis</taxon>
        <taxon>Botryosphaeriales</taxon>
        <taxon>Aplosporellaceae</taxon>
        <taxon>Aplosporella</taxon>
    </lineage>
</organism>
<dbReference type="AlphaFoldDB" id="A0A6A6BCG4"/>
<evidence type="ECO:0000313" key="2">
    <source>
        <dbReference type="Proteomes" id="UP000799438"/>
    </source>
</evidence>
<protein>
    <submittedName>
        <fullName evidence="1">Uncharacterized protein</fullName>
    </submittedName>
</protein>
<keyword evidence="2" id="KW-1185">Reference proteome</keyword>
<gene>
    <name evidence="1" type="ORF">K452DRAFT_37620</name>
</gene>
<dbReference type="Proteomes" id="UP000799438">
    <property type="component" value="Unassembled WGS sequence"/>
</dbReference>